<comment type="similarity">
    <text evidence="4 12">Belongs to the purine nucleoside phosphorylase YfiH/LACC1 family.</text>
</comment>
<comment type="catalytic activity">
    <reaction evidence="10">
        <text>adenosine + phosphate = alpha-D-ribose 1-phosphate + adenine</text>
        <dbReference type="Rhea" id="RHEA:27642"/>
        <dbReference type="ChEBI" id="CHEBI:16335"/>
        <dbReference type="ChEBI" id="CHEBI:16708"/>
        <dbReference type="ChEBI" id="CHEBI:43474"/>
        <dbReference type="ChEBI" id="CHEBI:57720"/>
        <dbReference type="EC" id="2.4.2.1"/>
    </reaction>
    <physiologicalReaction direction="left-to-right" evidence="10">
        <dbReference type="Rhea" id="RHEA:27643"/>
    </physiologicalReaction>
</comment>
<dbReference type="NCBIfam" id="TIGR00726">
    <property type="entry name" value="peptidoglycan editing factor PgeF"/>
    <property type="match status" value="1"/>
</dbReference>
<dbReference type="SUPFAM" id="SSF64438">
    <property type="entry name" value="CNF1/YfiH-like putative cysteine hydrolases"/>
    <property type="match status" value="1"/>
</dbReference>
<dbReference type="EMBL" id="CP013661">
    <property type="protein sequence ID" value="ALS78667.1"/>
    <property type="molecule type" value="Genomic_DNA"/>
</dbReference>
<evidence type="ECO:0000256" key="7">
    <source>
        <dbReference type="ARBA" id="ARBA00022801"/>
    </source>
</evidence>
<comment type="catalytic activity">
    <reaction evidence="11">
        <text>S-methyl-5'-thioadenosine + phosphate = 5-(methylsulfanyl)-alpha-D-ribose 1-phosphate + adenine</text>
        <dbReference type="Rhea" id="RHEA:11852"/>
        <dbReference type="ChEBI" id="CHEBI:16708"/>
        <dbReference type="ChEBI" id="CHEBI:17509"/>
        <dbReference type="ChEBI" id="CHEBI:43474"/>
        <dbReference type="ChEBI" id="CHEBI:58533"/>
        <dbReference type="EC" id="2.4.2.28"/>
    </reaction>
    <physiologicalReaction direction="left-to-right" evidence="11">
        <dbReference type="Rhea" id="RHEA:11853"/>
    </physiologicalReaction>
</comment>
<comment type="catalytic activity">
    <reaction evidence="1">
        <text>inosine + phosphate = alpha-D-ribose 1-phosphate + hypoxanthine</text>
        <dbReference type="Rhea" id="RHEA:27646"/>
        <dbReference type="ChEBI" id="CHEBI:17368"/>
        <dbReference type="ChEBI" id="CHEBI:17596"/>
        <dbReference type="ChEBI" id="CHEBI:43474"/>
        <dbReference type="ChEBI" id="CHEBI:57720"/>
        <dbReference type="EC" id="2.4.2.1"/>
    </reaction>
    <physiologicalReaction direction="left-to-right" evidence="1">
        <dbReference type="Rhea" id="RHEA:27647"/>
    </physiologicalReaction>
</comment>
<comment type="cofactor">
    <cofactor evidence="2">
        <name>Zn(2+)</name>
        <dbReference type="ChEBI" id="CHEBI:29105"/>
    </cofactor>
</comment>
<organism evidence="13 14">
    <name type="scientific">Planococcus kocurii</name>
    <dbReference type="NCBI Taxonomy" id="1374"/>
    <lineage>
        <taxon>Bacteria</taxon>
        <taxon>Bacillati</taxon>
        <taxon>Bacillota</taxon>
        <taxon>Bacilli</taxon>
        <taxon>Bacillales</taxon>
        <taxon>Caryophanaceae</taxon>
        <taxon>Planococcus</taxon>
    </lineage>
</organism>
<dbReference type="Gene3D" id="3.60.140.10">
    <property type="entry name" value="CNF1/YfiH-like putative cysteine hydrolases"/>
    <property type="match status" value="1"/>
</dbReference>
<reference evidence="13" key="1">
    <citation type="submission" date="2016-01" db="EMBL/GenBank/DDBJ databases">
        <title>Complete genome of Planococcus kocurri type strain.</title>
        <authorList>
            <person name="See-Too W.S."/>
        </authorList>
    </citation>
    <scope>NUCLEOTIDE SEQUENCE [LARGE SCALE GENOMIC DNA]</scope>
    <source>
        <strain evidence="13">ATCC 43650</strain>
    </source>
</reference>
<dbReference type="InterPro" id="IPR011324">
    <property type="entry name" value="Cytotoxic_necrot_fac-like_cat"/>
</dbReference>
<proteinExistence type="inferred from homology"/>
<evidence type="ECO:0000256" key="8">
    <source>
        <dbReference type="ARBA" id="ARBA00022833"/>
    </source>
</evidence>
<name>A0ABM5WWE1_9BACL</name>
<gene>
    <name evidence="13" type="ORF">AUO94_08330</name>
</gene>
<evidence type="ECO:0000256" key="5">
    <source>
        <dbReference type="ARBA" id="ARBA00022679"/>
    </source>
</evidence>
<evidence type="ECO:0000256" key="11">
    <source>
        <dbReference type="ARBA" id="ARBA00049893"/>
    </source>
</evidence>
<accession>A0ABM5WWE1</accession>
<evidence type="ECO:0000313" key="13">
    <source>
        <dbReference type="EMBL" id="ALS78667.1"/>
    </source>
</evidence>
<comment type="function">
    <text evidence="3">Purine nucleoside enzyme that catalyzes the phosphorolysis of adenosine and inosine nucleosides, yielding D-ribose 1-phosphate and the respective free bases, adenine and hypoxanthine. Also catalyzes the phosphorolysis of S-methyl-5'-thioadenosine into adenine and S-methyl-5-thio-alpha-D-ribose 1-phosphate. Also has adenosine deaminase activity.</text>
</comment>
<protein>
    <recommendedName>
        <fullName evidence="12">Purine nucleoside phosphorylase</fullName>
    </recommendedName>
</protein>
<keyword evidence="14" id="KW-1185">Reference proteome</keyword>
<evidence type="ECO:0000256" key="1">
    <source>
        <dbReference type="ARBA" id="ARBA00000553"/>
    </source>
</evidence>
<dbReference type="PANTHER" id="PTHR30616">
    <property type="entry name" value="UNCHARACTERIZED PROTEIN YFIH"/>
    <property type="match status" value="1"/>
</dbReference>
<dbReference type="RefSeq" id="WP_058385326.1">
    <property type="nucleotide sequence ID" value="NZ_CP013661.2"/>
</dbReference>
<keyword evidence="7" id="KW-0378">Hydrolase</keyword>
<evidence type="ECO:0000256" key="10">
    <source>
        <dbReference type="ARBA" id="ARBA00048968"/>
    </source>
</evidence>
<sequence>MKATFYVQDKQLVSGMTVKDLTEPESNNMALHACENTQTIIDNRQKLADFLAVPLTSFICAQQTHSANFRRVSQKDKGRGAYDAEDAFSDTDALYTFDTGIVLCSFAADCVPVIIQDRKAGLIGVVHSGWQGTIKEITFKLLHQLIEVEQCDPANLEIQIGAAISQQQFEVDRDVYLKFEALSYASNFMYVNEDTKKYHIDNQAIVKKQCELAGVSPKNIHVDKTCTFLEPTGFSYRQDRRSGRHLIFVMRN</sequence>
<keyword evidence="8" id="KW-0862">Zinc</keyword>
<evidence type="ECO:0000256" key="12">
    <source>
        <dbReference type="RuleBase" id="RU361274"/>
    </source>
</evidence>
<evidence type="ECO:0000256" key="2">
    <source>
        <dbReference type="ARBA" id="ARBA00001947"/>
    </source>
</evidence>
<dbReference type="CDD" id="cd16833">
    <property type="entry name" value="YfiH"/>
    <property type="match status" value="1"/>
</dbReference>
<keyword evidence="6" id="KW-0479">Metal-binding</keyword>
<evidence type="ECO:0000256" key="4">
    <source>
        <dbReference type="ARBA" id="ARBA00007353"/>
    </source>
</evidence>
<dbReference type="InterPro" id="IPR038371">
    <property type="entry name" value="Cu_polyphenol_OxRdtase_sf"/>
</dbReference>
<evidence type="ECO:0000313" key="14">
    <source>
        <dbReference type="Proteomes" id="UP000065533"/>
    </source>
</evidence>
<dbReference type="InterPro" id="IPR003730">
    <property type="entry name" value="Cu_polyphenol_OxRdtase"/>
</dbReference>
<keyword evidence="5" id="KW-0808">Transferase</keyword>
<comment type="catalytic activity">
    <reaction evidence="9">
        <text>adenosine + H2O + H(+) = inosine + NH4(+)</text>
        <dbReference type="Rhea" id="RHEA:24408"/>
        <dbReference type="ChEBI" id="CHEBI:15377"/>
        <dbReference type="ChEBI" id="CHEBI:15378"/>
        <dbReference type="ChEBI" id="CHEBI:16335"/>
        <dbReference type="ChEBI" id="CHEBI:17596"/>
        <dbReference type="ChEBI" id="CHEBI:28938"/>
        <dbReference type="EC" id="3.5.4.4"/>
    </reaction>
    <physiologicalReaction direction="left-to-right" evidence="9">
        <dbReference type="Rhea" id="RHEA:24409"/>
    </physiologicalReaction>
</comment>
<evidence type="ECO:0000256" key="9">
    <source>
        <dbReference type="ARBA" id="ARBA00047989"/>
    </source>
</evidence>
<evidence type="ECO:0000256" key="3">
    <source>
        <dbReference type="ARBA" id="ARBA00003215"/>
    </source>
</evidence>
<dbReference type="PANTHER" id="PTHR30616:SF2">
    <property type="entry name" value="PURINE NUCLEOSIDE PHOSPHORYLASE LACC1"/>
    <property type="match status" value="1"/>
</dbReference>
<evidence type="ECO:0000256" key="6">
    <source>
        <dbReference type="ARBA" id="ARBA00022723"/>
    </source>
</evidence>
<dbReference type="Pfam" id="PF02578">
    <property type="entry name" value="Cu-oxidase_4"/>
    <property type="match status" value="1"/>
</dbReference>
<dbReference type="Proteomes" id="UP000065533">
    <property type="component" value="Chromosome"/>
</dbReference>